<protein>
    <submittedName>
        <fullName evidence="1">Uncharacterized protein</fullName>
    </submittedName>
</protein>
<evidence type="ECO:0000313" key="2">
    <source>
        <dbReference type="Proteomes" id="UP001597018"/>
    </source>
</evidence>
<dbReference type="EMBL" id="JBHTIW010000013">
    <property type="protein sequence ID" value="MFD0921534.1"/>
    <property type="molecule type" value="Genomic_DNA"/>
</dbReference>
<proteinExistence type="predicted"/>
<organism evidence="1 2">
    <name type="scientific">Saccharopolyspora rosea</name>
    <dbReference type="NCBI Taxonomy" id="524884"/>
    <lineage>
        <taxon>Bacteria</taxon>
        <taxon>Bacillati</taxon>
        <taxon>Actinomycetota</taxon>
        <taxon>Actinomycetes</taxon>
        <taxon>Pseudonocardiales</taxon>
        <taxon>Pseudonocardiaceae</taxon>
        <taxon>Saccharopolyspora</taxon>
    </lineage>
</organism>
<keyword evidence="2" id="KW-1185">Reference proteome</keyword>
<dbReference type="RefSeq" id="WP_263248579.1">
    <property type="nucleotide sequence ID" value="NZ_BAABLT010000029.1"/>
</dbReference>
<gene>
    <name evidence="1" type="ORF">ACFQ16_17460</name>
</gene>
<comment type="caution">
    <text evidence="1">The sequence shown here is derived from an EMBL/GenBank/DDBJ whole genome shotgun (WGS) entry which is preliminary data.</text>
</comment>
<dbReference type="Proteomes" id="UP001597018">
    <property type="component" value="Unassembled WGS sequence"/>
</dbReference>
<name>A0ABW3FSJ4_9PSEU</name>
<sequence>MSVRSFREVRPLLDSWQHDGERLLAVYGGEAEHGCFASTIAGRRSVPHGAPRPGDPVPVRSVVEGRYRGDEWVHDPALRGWVHADSPDQLAVQCANALASAGPDGWLVMTDRRTAVVTGNGCTPDAGTEEEPAERSAGGFLGRARSMVAAVQSDLSDRFRSRDTALVTLWECPIARTARTERRPGGRNVRANLVSSERFPDGSVLELKWSGTWSP</sequence>
<evidence type="ECO:0000313" key="1">
    <source>
        <dbReference type="EMBL" id="MFD0921534.1"/>
    </source>
</evidence>
<accession>A0ABW3FSJ4</accession>
<reference evidence="2" key="1">
    <citation type="journal article" date="2019" name="Int. J. Syst. Evol. Microbiol.">
        <title>The Global Catalogue of Microorganisms (GCM) 10K type strain sequencing project: providing services to taxonomists for standard genome sequencing and annotation.</title>
        <authorList>
            <consortium name="The Broad Institute Genomics Platform"/>
            <consortium name="The Broad Institute Genome Sequencing Center for Infectious Disease"/>
            <person name="Wu L."/>
            <person name="Ma J."/>
        </authorList>
    </citation>
    <scope>NUCLEOTIDE SEQUENCE [LARGE SCALE GENOMIC DNA]</scope>
    <source>
        <strain evidence="2">CCUG 56401</strain>
    </source>
</reference>